<evidence type="ECO:0000256" key="1">
    <source>
        <dbReference type="SAM" id="MobiDB-lite"/>
    </source>
</evidence>
<organism evidence="2 3">
    <name type="scientific">Plantactinospora mayteni</name>
    <dbReference type="NCBI Taxonomy" id="566021"/>
    <lineage>
        <taxon>Bacteria</taxon>
        <taxon>Bacillati</taxon>
        <taxon>Actinomycetota</taxon>
        <taxon>Actinomycetes</taxon>
        <taxon>Micromonosporales</taxon>
        <taxon>Micromonosporaceae</taxon>
        <taxon>Plantactinospora</taxon>
    </lineage>
</organism>
<feature type="region of interest" description="Disordered" evidence="1">
    <location>
        <begin position="55"/>
        <end position="86"/>
    </location>
</feature>
<name>A0ABQ4ENY0_9ACTN</name>
<proteinExistence type="predicted"/>
<evidence type="ECO:0000313" key="2">
    <source>
        <dbReference type="EMBL" id="GIG96353.1"/>
    </source>
</evidence>
<comment type="caution">
    <text evidence="2">The sequence shown here is derived from an EMBL/GenBank/DDBJ whole genome shotgun (WGS) entry which is preliminary data.</text>
</comment>
<reference evidence="2 3" key="1">
    <citation type="submission" date="2021-01" db="EMBL/GenBank/DDBJ databases">
        <title>Whole genome shotgun sequence of Plantactinospora mayteni NBRC 109088.</title>
        <authorList>
            <person name="Komaki H."/>
            <person name="Tamura T."/>
        </authorList>
    </citation>
    <scope>NUCLEOTIDE SEQUENCE [LARGE SCALE GENOMIC DNA]</scope>
    <source>
        <strain evidence="2 3">NBRC 109088</strain>
    </source>
</reference>
<gene>
    <name evidence="2" type="ORF">Pma05_29260</name>
</gene>
<dbReference type="EMBL" id="BONX01000018">
    <property type="protein sequence ID" value="GIG96353.1"/>
    <property type="molecule type" value="Genomic_DNA"/>
</dbReference>
<feature type="compositionally biased region" description="Polar residues" evidence="1">
    <location>
        <begin position="61"/>
        <end position="70"/>
    </location>
</feature>
<evidence type="ECO:0000313" key="3">
    <source>
        <dbReference type="Proteomes" id="UP000621500"/>
    </source>
</evidence>
<accession>A0ABQ4ENY0</accession>
<dbReference type="Proteomes" id="UP000621500">
    <property type="component" value="Unassembled WGS sequence"/>
</dbReference>
<protein>
    <submittedName>
        <fullName evidence="2">Uncharacterized protein</fullName>
    </submittedName>
</protein>
<keyword evidence="3" id="KW-1185">Reference proteome</keyword>
<sequence>MARHVTLAGPLPVPPVARQPLPLPRRLLPVARRLLPVARRLLPVARRPLAVARVDRAHNRGSPTAWSTGDPSHRAGTIGRHCEPVS</sequence>